<evidence type="ECO:0000259" key="1">
    <source>
        <dbReference type="Pfam" id="PF01471"/>
    </source>
</evidence>
<keyword evidence="3" id="KW-1185">Reference proteome</keyword>
<feature type="domain" description="Peptidoglycan binding-like" evidence="1">
    <location>
        <begin position="25"/>
        <end position="86"/>
    </location>
</feature>
<sequence>MIKDWYKKELSISSLQKRNGSTNRKKDVMKIQSWLNLYSIGNPLSSTATGIDGDFGPATEKAVKNFQKAEGMNQTGTVSHALFAKLCNPLREAFEQPLSGSSFRELVLEVAENHLKNQPYELIIKGQSNSGPWVRSYMDGNDGSPWFWCMGFAQAIVDQAASAIDKRFTGLMPKTYSCDTVGTTGLNKGLLTRYQTLRRQPERIEPGDIFLLQKSRFDWVHTGIITRRIGDIIETIEGNTNNEGSRNGIAVMKRVRNYRKSKIDVFSVAPLA</sequence>
<protein>
    <submittedName>
        <fullName evidence="2">Peptidoglycan-binding protein</fullName>
    </submittedName>
</protein>
<proteinExistence type="predicted"/>
<dbReference type="InterPro" id="IPR036366">
    <property type="entry name" value="PGBDSf"/>
</dbReference>
<dbReference type="AlphaFoldDB" id="A0A6L9EES6"/>
<dbReference type="Pfam" id="PF01471">
    <property type="entry name" value="PG_binding_1"/>
    <property type="match status" value="1"/>
</dbReference>
<dbReference type="SUPFAM" id="SSF47090">
    <property type="entry name" value="PGBD-like"/>
    <property type="match status" value="1"/>
</dbReference>
<name>A0A6L9EES6_9FLAO</name>
<dbReference type="InterPro" id="IPR002477">
    <property type="entry name" value="Peptidoglycan-bd-like"/>
</dbReference>
<accession>A0A6L9EES6</accession>
<evidence type="ECO:0000313" key="3">
    <source>
        <dbReference type="Proteomes" id="UP000475249"/>
    </source>
</evidence>
<dbReference type="Proteomes" id="UP000475249">
    <property type="component" value="Unassembled WGS sequence"/>
</dbReference>
<evidence type="ECO:0000313" key="2">
    <source>
        <dbReference type="EMBL" id="NAS13082.1"/>
    </source>
</evidence>
<dbReference type="Gene3D" id="1.10.101.10">
    <property type="entry name" value="PGBD-like superfamily/PGBD"/>
    <property type="match status" value="1"/>
</dbReference>
<dbReference type="EMBL" id="WXYO01000006">
    <property type="protein sequence ID" value="NAS13082.1"/>
    <property type="molecule type" value="Genomic_DNA"/>
</dbReference>
<gene>
    <name evidence="2" type="ORF">GTQ38_13790</name>
</gene>
<organism evidence="2 3">
    <name type="scientific">Poritiphilus flavus</name>
    <dbReference type="NCBI Taxonomy" id="2697053"/>
    <lineage>
        <taxon>Bacteria</taxon>
        <taxon>Pseudomonadati</taxon>
        <taxon>Bacteroidota</taxon>
        <taxon>Flavobacteriia</taxon>
        <taxon>Flavobacteriales</taxon>
        <taxon>Flavobacteriaceae</taxon>
        <taxon>Poritiphilus</taxon>
    </lineage>
</organism>
<dbReference type="InterPro" id="IPR036365">
    <property type="entry name" value="PGBD-like_sf"/>
</dbReference>
<comment type="caution">
    <text evidence="2">The sequence shown here is derived from an EMBL/GenBank/DDBJ whole genome shotgun (WGS) entry which is preliminary data.</text>
</comment>
<reference evidence="2 3" key="1">
    <citation type="submission" date="2020-01" db="EMBL/GenBank/DDBJ databases">
        <title>Bacteria diversity of Porities sp.</title>
        <authorList>
            <person name="Wang G."/>
        </authorList>
    </citation>
    <scope>NUCLEOTIDE SEQUENCE [LARGE SCALE GENOMIC DNA]</scope>
    <source>
        <strain evidence="2 3">R33</strain>
    </source>
</reference>
<dbReference type="RefSeq" id="WP_161436124.1">
    <property type="nucleotide sequence ID" value="NZ_WXYO01000006.1"/>
</dbReference>